<comment type="caution">
    <text evidence="2">The sequence shown here is derived from an EMBL/GenBank/DDBJ whole genome shotgun (WGS) entry which is preliminary data.</text>
</comment>
<sequence>MNINKTKLVLALTGTLFLAMPVSQVFAHEAHCEIKETKLGDTMKYMKSELRAYVKGFKSDDQDKMQKHLNELLKLSKQASQYTPVLITMNQHSDMDMKEMDHSKMDMKEMDHSKMDMKGMDHSKMDMKEMDHSKMDMKGMDHSKMDMKGMDHSKMDMKEMDHSKMDHGDMNMDSADHDMSTMPSMEGMTTEQHHQHMKYMQGIEQLQALFNELNQTKDKAEIKAILGKIKEHSKKSHQQFRQDC</sequence>
<dbReference type="RefSeq" id="WP_284203361.1">
    <property type="nucleotide sequence ID" value="NZ_BSPQ01000002.1"/>
</dbReference>
<dbReference type="SUPFAM" id="SSF141571">
    <property type="entry name" value="Pentapeptide repeat-like"/>
    <property type="match status" value="1"/>
</dbReference>
<dbReference type="Gene3D" id="2.160.20.80">
    <property type="entry name" value="E3 ubiquitin-protein ligase SopA"/>
    <property type="match status" value="1"/>
</dbReference>
<dbReference type="Proteomes" id="UP001157353">
    <property type="component" value="Unassembled WGS sequence"/>
</dbReference>
<keyword evidence="1" id="KW-0732">Signal</keyword>
<evidence type="ECO:0000256" key="1">
    <source>
        <dbReference type="SAM" id="SignalP"/>
    </source>
</evidence>
<name>A0ABQ6DYM5_9GAMM</name>
<organism evidence="2 3">
    <name type="scientific">Psychromonas marina</name>
    <dbReference type="NCBI Taxonomy" id="88364"/>
    <lineage>
        <taxon>Bacteria</taxon>
        <taxon>Pseudomonadati</taxon>
        <taxon>Pseudomonadota</taxon>
        <taxon>Gammaproteobacteria</taxon>
        <taxon>Alteromonadales</taxon>
        <taxon>Psychromonadaceae</taxon>
        <taxon>Psychromonas</taxon>
    </lineage>
</organism>
<protein>
    <recommendedName>
        <fullName evidence="4">Copper resistance protein CopA</fullName>
    </recommendedName>
</protein>
<evidence type="ECO:0000313" key="2">
    <source>
        <dbReference type="EMBL" id="GLS90244.1"/>
    </source>
</evidence>
<feature type="signal peptide" evidence="1">
    <location>
        <begin position="1"/>
        <end position="27"/>
    </location>
</feature>
<proteinExistence type="predicted"/>
<evidence type="ECO:0000313" key="3">
    <source>
        <dbReference type="Proteomes" id="UP001157353"/>
    </source>
</evidence>
<reference evidence="3" key="1">
    <citation type="journal article" date="2019" name="Int. J. Syst. Evol. Microbiol.">
        <title>The Global Catalogue of Microorganisms (GCM) 10K type strain sequencing project: providing services to taxonomists for standard genome sequencing and annotation.</title>
        <authorList>
            <consortium name="The Broad Institute Genomics Platform"/>
            <consortium name="The Broad Institute Genome Sequencing Center for Infectious Disease"/>
            <person name="Wu L."/>
            <person name="Ma J."/>
        </authorList>
    </citation>
    <scope>NUCLEOTIDE SEQUENCE [LARGE SCALE GENOMIC DNA]</scope>
    <source>
        <strain evidence="3">NBRC 103166</strain>
    </source>
</reference>
<accession>A0ABQ6DYM5</accession>
<dbReference type="EMBL" id="BSPQ01000002">
    <property type="protein sequence ID" value="GLS90244.1"/>
    <property type="molecule type" value="Genomic_DNA"/>
</dbReference>
<evidence type="ECO:0008006" key="4">
    <source>
        <dbReference type="Google" id="ProtNLM"/>
    </source>
</evidence>
<gene>
    <name evidence="2" type="ORF">GCM10007916_13110</name>
</gene>
<keyword evidence="3" id="KW-1185">Reference proteome</keyword>
<feature type="chain" id="PRO_5045316271" description="Copper resistance protein CopA" evidence="1">
    <location>
        <begin position="28"/>
        <end position="244"/>
    </location>
</feature>